<evidence type="ECO:0000313" key="2">
    <source>
        <dbReference type="Proteomes" id="UP000075430"/>
    </source>
</evidence>
<keyword evidence="2" id="KW-1185">Reference proteome</keyword>
<protein>
    <submittedName>
        <fullName evidence="1">Uncharacterized protein</fullName>
    </submittedName>
</protein>
<organism evidence="1 2">
    <name type="scientific">Bacillus nakamurai</name>
    <dbReference type="NCBI Taxonomy" id="1793963"/>
    <lineage>
        <taxon>Bacteria</taxon>
        <taxon>Bacillati</taxon>
        <taxon>Bacillota</taxon>
        <taxon>Bacilli</taxon>
        <taxon>Bacillales</taxon>
        <taxon>Bacillaceae</taxon>
        <taxon>Bacillus</taxon>
    </lineage>
</organism>
<reference evidence="2" key="1">
    <citation type="submission" date="2016-02" db="EMBL/GenBank/DDBJ databases">
        <authorList>
            <person name="Dunlap C."/>
        </authorList>
    </citation>
    <scope>NUCLEOTIDE SEQUENCE [LARGE SCALE GENOMIC DNA]</scope>
    <source>
        <strain evidence="2">NRRL B-41092</strain>
    </source>
</reference>
<dbReference type="Proteomes" id="UP000075430">
    <property type="component" value="Unassembled WGS sequence"/>
</dbReference>
<sequence>MKPTITKEQAEALEELRLRLSDEGILLSYTNDSLRVGDNKSGCLYNLDLLTLSAALINGYETEATPEEKLREYYDGIKRSRDERHLAGDIEGKRHNVGVLTGISNTLYILGIKIEGVNA</sequence>
<dbReference type="OrthoDB" id="2936090at2"/>
<proteinExistence type="predicted"/>
<accession>A0A150FBG6</accession>
<evidence type="ECO:0000313" key="1">
    <source>
        <dbReference type="EMBL" id="KXZ22435.1"/>
    </source>
</evidence>
<name>A0A150FBG6_9BACI</name>
<dbReference type="AlphaFoldDB" id="A0A150FBG6"/>
<dbReference type="EMBL" id="LSBA01000005">
    <property type="protein sequence ID" value="KXZ22435.1"/>
    <property type="molecule type" value="Genomic_DNA"/>
</dbReference>
<gene>
    <name evidence="1" type="ORF">AXI58_10655</name>
</gene>
<comment type="caution">
    <text evidence="1">The sequence shown here is derived from an EMBL/GenBank/DDBJ whole genome shotgun (WGS) entry which is preliminary data.</text>
</comment>
<dbReference type="RefSeq" id="WP_061520778.1">
    <property type="nucleotide sequence ID" value="NZ_JARLZY010000019.1"/>
</dbReference>